<dbReference type="PANTHER" id="PTHR30055">
    <property type="entry name" value="HTH-TYPE TRANSCRIPTIONAL REGULATOR RUTR"/>
    <property type="match status" value="1"/>
</dbReference>
<dbReference type="InterPro" id="IPR009057">
    <property type="entry name" value="Homeodomain-like_sf"/>
</dbReference>
<organism evidence="7 8">
    <name type="scientific">Variovorax paradoxus</name>
    <dbReference type="NCBI Taxonomy" id="34073"/>
    <lineage>
        <taxon>Bacteria</taxon>
        <taxon>Pseudomonadati</taxon>
        <taxon>Pseudomonadota</taxon>
        <taxon>Betaproteobacteria</taxon>
        <taxon>Burkholderiales</taxon>
        <taxon>Comamonadaceae</taxon>
        <taxon>Variovorax</taxon>
    </lineage>
</organism>
<feature type="DNA-binding region" description="H-T-H motif" evidence="4">
    <location>
        <begin position="55"/>
        <end position="74"/>
    </location>
</feature>
<sequence length="263" mass="28992">MNARTPTVRKRSATQAARTSGVPTVAPEPARPDRRQAILLAAEKLFAQHGYHAVTIRQIAEEAGVPLALVGYYFGPKHELFHAIFEHWSHTIEERLARLAAVTIDPDDARTLPRIIEAFTAPVLALRASTEGEYYALLVARELYHATEEADRVLRGYFDPLAEAYIDALHVALPHATHGQVAWGYQFALGALLHHLNDSRIERLSRGENRRADPAVAPMLVNFIVGGLRAALPRPKAASKVAPKAVAAKPSRTKKTIPRRPQP</sequence>
<feature type="domain" description="HTH tetR-type" evidence="6">
    <location>
        <begin position="32"/>
        <end position="92"/>
    </location>
</feature>
<evidence type="ECO:0000259" key="6">
    <source>
        <dbReference type="PROSITE" id="PS50977"/>
    </source>
</evidence>
<dbReference type="InterPro" id="IPR041586">
    <property type="entry name" value="PsrA_TetR_C"/>
</dbReference>
<dbReference type="PANTHER" id="PTHR30055:SF234">
    <property type="entry name" value="HTH-TYPE TRANSCRIPTIONAL REGULATOR BETI"/>
    <property type="match status" value="1"/>
</dbReference>
<name>A0A5Q0M1L9_VARPD</name>
<dbReference type="InterPro" id="IPR001647">
    <property type="entry name" value="HTH_TetR"/>
</dbReference>
<feature type="compositionally biased region" description="Basic residues" evidence="5">
    <location>
        <begin position="251"/>
        <end position="263"/>
    </location>
</feature>
<dbReference type="Pfam" id="PF00440">
    <property type="entry name" value="TetR_N"/>
    <property type="match status" value="1"/>
</dbReference>
<evidence type="ECO:0000256" key="2">
    <source>
        <dbReference type="ARBA" id="ARBA00023125"/>
    </source>
</evidence>
<dbReference type="EMBL" id="CP045644">
    <property type="protein sequence ID" value="QFZ82435.1"/>
    <property type="molecule type" value="Genomic_DNA"/>
</dbReference>
<evidence type="ECO:0000256" key="5">
    <source>
        <dbReference type="SAM" id="MobiDB-lite"/>
    </source>
</evidence>
<evidence type="ECO:0000313" key="8">
    <source>
        <dbReference type="Proteomes" id="UP000326780"/>
    </source>
</evidence>
<feature type="region of interest" description="Disordered" evidence="5">
    <location>
        <begin position="1"/>
        <end position="29"/>
    </location>
</feature>
<protein>
    <submittedName>
        <fullName evidence="7">TetR family transcriptional regulator</fullName>
    </submittedName>
</protein>
<evidence type="ECO:0000313" key="7">
    <source>
        <dbReference type="EMBL" id="QFZ82435.1"/>
    </source>
</evidence>
<dbReference type="GO" id="GO:0003700">
    <property type="term" value="F:DNA-binding transcription factor activity"/>
    <property type="evidence" value="ECO:0007669"/>
    <property type="project" value="TreeGrafter"/>
</dbReference>
<dbReference type="InterPro" id="IPR036271">
    <property type="entry name" value="Tet_transcr_reg_TetR-rel_C_sf"/>
</dbReference>
<reference evidence="7 8" key="1">
    <citation type="submission" date="2019-10" db="EMBL/GenBank/DDBJ databases">
        <title>Complete genome sequence of Variovorax paradoxus 5C-2.</title>
        <authorList>
            <person name="Gogoleva N.E."/>
            <person name="Balkin A.S."/>
        </authorList>
    </citation>
    <scope>NUCLEOTIDE SEQUENCE [LARGE SCALE GENOMIC DNA]</scope>
    <source>
        <strain evidence="7 8">5C-2</strain>
    </source>
</reference>
<dbReference type="GO" id="GO:0000976">
    <property type="term" value="F:transcription cis-regulatory region binding"/>
    <property type="evidence" value="ECO:0007669"/>
    <property type="project" value="TreeGrafter"/>
</dbReference>
<dbReference type="Gene3D" id="1.10.357.10">
    <property type="entry name" value="Tetracycline Repressor, domain 2"/>
    <property type="match status" value="1"/>
</dbReference>
<feature type="compositionally biased region" description="Polar residues" evidence="5">
    <location>
        <begin position="13"/>
        <end position="22"/>
    </location>
</feature>
<keyword evidence="1" id="KW-0805">Transcription regulation</keyword>
<dbReference type="Pfam" id="PF17939">
    <property type="entry name" value="TetR_C_30"/>
    <property type="match status" value="1"/>
</dbReference>
<dbReference type="Proteomes" id="UP000326780">
    <property type="component" value="Chromosome"/>
</dbReference>
<keyword evidence="2 4" id="KW-0238">DNA-binding</keyword>
<dbReference type="SUPFAM" id="SSF48498">
    <property type="entry name" value="Tetracyclin repressor-like, C-terminal domain"/>
    <property type="match status" value="1"/>
</dbReference>
<feature type="compositionally biased region" description="Low complexity" evidence="5">
    <location>
        <begin position="234"/>
        <end position="250"/>
    </location>
</feature>
<proteinExistence type="predicted"/>
<feature type="region of interest" description="Disordered" evidence="5">
    <location>
        <begin position="234"/>
        <end position="263"/>
    </location>
</feature>
<evidence type="ECO:0000256" key="1">
    <source>
        <dbReference type="ARBA" id="ARBA00023015"/>
    </source>
</evidence>
<dbReference type="PRINTS" id="PR00455">
    <property type="entry name" value="HTHTETR"/>
</dbReference>
<keyword evidence="3" id="KW-0804">Transcription</keyword>
<dbReference type="PROSITE" id="PS50977">
    <property type="entry name" value="HTH_TETR_2"/>
    <property type="match status" value="1"/>
</dbReference>
<dbReference type="SUPFAM" id="SSF46689">
    <property type="entry name" value="Homeodomain-like"/>
    <property type="match status" value="1"/>
</dbReference>
<dbReference type="InterPro" id="IPR050109">
    <property type="entry name" value="HTH-type_TetR-like_transc_reg"/>
</dbReference>
<gene>
    <name evidence="7" type="ORF">GFK26_06525</name>
</gene>
<accession>A0A5Q0M1L9</accession>
<dbReference type="RefSeq" id="WP_153281281.1">
    <property type="nucleotide sequence ID" value="NZ_CP045644.1"/>
</dbReference>
<dbReference type="AlphaFoldDB" id="A0A5Q0M1L9"/>
<evidence type="ECO:0000256" key="4">
    <source>
        <dbReference type="PROSITE-ProRule" id="PRU00335"/>
    </source>
</evidence>
<evidence type="ECO:0000256" key="3">
    <source>
        <dbReference type="ARBA" id="ARBA00023163"/>
    </source>
</evidence>